<dbReference type="InParanoid" id="A0A3Q7EC35"/>
<evidence type="ECO:0000313" key="2">
    <source>
        <dbReference type="EnsemblPlants" id="Solyc01g020120.2.1"/>
    </source>
</evidence>
<dbReference type="Pfam" id="PF14551">
    <property type="entry name" value="MCM_N"/>
    <property type="match status" value="1"/>
</dbReference>
<dbReference type="Proteomes" id="UP000004994">
    <property type="component" value="Chromosome 1"/>
</dbReference>
<dbReference type="STRING" id="4081.A0A3Q7EC35"/>
<dbReference type="PaxDb" id="4081-Solyc01g020120.1.1"/>
<dbReference type="Gramene" id="Solyc01g020120.2.1">
    <property type="protein sequence ID" value="Solyc01g020120.2.1"/>
    <property type="gene ID" value="Solyc01g020120.2"/>
</dbReference>
<name>A0A3Q7EC35_SOLLC</name>
<reference evidence="2" key="2">
    <citation type="submission" date="2019-01" db="UniProtKB">
        <authorList>
            <consortium name="EnsemblPlants"/>
        </authorList>
    </citation>
    <scope>IDENTIFICATION</scope>
    <source>
        <strain evidence="2">cv. Heinz 1706</strain>
    </source>
</reference>
<reference evidence="2" key="1">
    <citation type="journal article" date="2012" name="Nature">
        <title>The tomato genome sequence provides insights into fleshy fruit evolution.</title>
        <authorList>
            <consortium name="Tomato Genome Consortium"/>
        </authorList>
    </citation>
    <scope>NUCLEOTIDE SEQUENCE [LARGE SCALE GENOMIC DNA]</scope>
    <source>
        <strain evidence="2">cv. Heinz 1706</strain>
    </source>
</reference>
<proteinExistence type="predicted"/>
<dbReference type="InterPro" id="IPR012340">
    <property type="entry name" value="NA-bd_OB-fold"/>
</dbReference>
<accession>A0A3Q7EC35</accession>
<dbReference type="InterPro" id="IPR027925">
    <property type="entry name" value="MCM_N"/>
</dbReference>
<dbReference type="OMA" id="FDECAIQ"/>
<dbReference type="Gene3D" id="3.30.1640.10">
    <property type="entry name" value="mini-chromosome maintenance (MCM) complex, chain A, domain 1"/>
    <property type="match status" value="1"/>
</dbReference>
<sequence length="144" mass="16830">MDSYGGGGYFVDEKAIRVENIFLEFLKSFRVDAYSCEPFYESEIEAIRPNESNTMFIDLSHVMRFNDILQKAISNEFLRFESYMKNVCKRFVMELKPTFITDDNPNKDINVAFYNLPLIKRCDAFFDECAIQCCVDCGGSWRNN</sequence>
<evidence type="ECO:0000313" key="3">
    <source>
        <dbReference type="Proteomes" id="UP000004994"/>
    </source>
</evidence>
<feature type="domain" description="MCM N-terminal" evidence="1">
    <location>
        <begin position="20"/>
        <end position="115"/>
    </location>
</feature>
<evidence type="ECO:0000259" key="1">
    <source>
        <dbReference type="Pfam" id="PF14551"/>
    </source>
</evidence>
<keyword evidence="3" id="KW-1185">Reference proteome</keyword>
<protein>
    <recommendedName>
        <fullName evidence="1">MCM N-terminal domain-containing protein</fullName>
    </recommendedName>
</protein>
<organism evidence="2">
    <name type="scientific">Solanum lycopersicum</name>
    <name type="common">Tomato</name>
    <name type="synonym">Lycopersicon esculentum</name>
    <dbReference type="NCBI Taxonomy" id="4081"/>
    <lineage>
        <taxon>Eukaryota</taxon>
        <taxon>Viridiplantae</taxon>
        <taxon>Streptophyta</taxon>
        <taxon>Embryophyta</taxon>
        <taxon>Tracheophyta</taxon>
        <taxon>Spermatophyta</taxon>
        <taxon>Magnoliopsida</taxon>
        <taxon>eudicotyledons</taxon>
        <taxon>Gunneridae</taxon>
        <taxon>Pentapetalae</taxon>
        <taxon>asterids</taxon>
        <taxon>lamiids</taxon>
        <taxon>Solanales</taxon>
        <taxon>Solanaceae</taxon>
        <taxon>Solanoideae</taxon>
        <taxon>Solaneae</taxon>
        <taxon>Solanum</taxon>
        <taxon>Solanum subgen. Lycopersicon</taxon>
    </lineage>
</organism>
<dbReference type="AlphaFoldDB" id="A0A3Q7EC35"/>
<dbReference type="SUPFAM" id="SSF50249">
    <property type="entry name" value="Nucleic acid-binding proteins"/>
    <property type="match status" value="1"/>
</dbReference>
<dbReference type="EnsemblPlants" id="Solyc01g020120.2.1">
    <property type="protein sequence ID" value="Solyc01g020120.2.1"/>
    <property type="gene ID" value="Solyc01g020120.2"/>
</dbReference>